<dbReference type="InterPro" id="IPR051609">
    <property type="entry name" value="NmrA/Isoflavone_reductase-like"/>
</dbReference>
<dbReference type="GeneID" id="95989409"/>
<accession>A0ABR3PW56</accession>
<keyword evidence="4" id="KW-1185">Reference proteome</keyword>
<comment type="caution">
    <text evidence="3">The sequence shown here is derived from an EMBL/GenBank/DDBJ whole genome shotgun (WGS) entry which is preliminary data.</text>
</comment>
<keyword evidence="1" id="KW-0521">NADP</keyword>
<reference evidence="3 4" key="1">
    <citation type="submission" date="2023-08" db="EMBL/GenBank/DDBJ databases">
        <title>Annotated Genome Sequence of Vanrija albida AlHP1.</title>
        <authorList>
            <person name="Herzog R."/>
        </authorList>
    </citation>
    <scope>NUCLEOTIDE SEQUENCE [LARGE SCALE GENOMIC DNA]</scope>
    <source>
        <strain evidence="3 4">AlHP1</strain>
    </source>
</reference>
<proteinExistence type="predicted"/>
<dbReference type="InterPro" id="IPR036291">
    <property type="entry name" value="NAD(P)-bd_dom_sf"/>
</dbReference>
<protein>
    <recommendedName>
        <fullName evidence="5">NmrA-like domain-containing protein</fullName>
    </recommendedName>
</protein>
<dbReference type="RefSeq" id="XP_069206604.1">
    <property type="nucleotide sequence ID" value="XM_069356763.1"/>
</dbReference>
<name>A0ABR3PW56_9TREE</name>
<keyword evidence="2" id="KW-0560">Oxidoreductase</keyword>
<evidence type="ECO:0000313" key="3">
    <source>
        <dbReference type="EMBL" id="KAL1406660.1"/>
    </source>
</evidence>
<evidence type="ECO:0000313" key="4">
    <source>
        <dbReference type="Proteomes" id="UP001565368"/>
    </source>
</evidence>
<dbReference type="PANTHER" id="PTHR47706:SF9">
    <property type="entry name" value="NMRA-LIKE DOMAIN-CONTAINING PROTEIN-RELATED"/>
    <property type="match status" value="1"/>
</dbReference>
<dbReference type="PANTHER" id="PTHR47706">
    <property type="entry name" value="NMRA-LIKE FAMILY PROTEIN"/>
    <property type="match status" value="1"/>
</dbReference>
<evidence type="ECO:0000256" key="2">
    <source>
        <dbReference type="ARBA" id="ARBA00023002"/>
    </source>
</evidence>
<dbReference type="EMBL" id="JBBXJM010000006">
    <property type="protein sequence ID" value="KAL1406660.1"/>
    <property type="molecule type" value="Genomic_DNA"/>
</dbReference>
<sequence>MPARTVALLGATGTLGANLLTALAAAHAAGNLRLVVLHRASSDVSAVPAGVEKRVLDPGSASEGEIHSALSGVEVLVVSTPGTAAGEPFLRALSTLTPALTAYIPSWFTANWTAAEEVDPAKQYIVSKAALRNKAVELGLPVTTIRNGLFEDSFFGGFGVNAVDNTLHLYGKALESTFSFSSLPYIGAAVAQIVTLDKLEAKYTVAEAEFTGAELAAALQTKHGKAPAVSEYTDADVAAAVARGPGPGLGAGWRTHWGNGNWTAPNRFAPEGVVPRTLAQGIDKAIEQGLGKDAAW</sequence>
<organism evidence="3 4">
    <name type="scientific">Vanrija albida</name>
    <dbReference type="NCBI Taxonomy" id="181172"/>
    <lineage>
        <taxon>Eukaryota</taxon>
        <taxon>Fungi</taxon>
        <taxon>Dikarya</taxon>
        <taxon>Basidiomycota</taxon>
        <taxon>Agaricomycotina</taxon>
        <taxon>Tremellomycetes</taxon>
        <taxon>Trichosporonales</taxon>
        <taxon>Trichosporonaceae</taxon>
        <taxon>Vanrija</taxon>
    </lineage>
</organism>
<dbReference type="Gene3D" id="3.90.25.10">
    <property type="entry name" value="UDP-galactose 4-epimerase, domain 1"/>
    <property type="match status" value="1"/>
</dbReference>
<dbReference type="Proteomes" id="UP001565368">
    <property type="component" value="Unassembled WGS sequence"/>
</dbReference>
<dbReference type="SUPFAM" id="SSF51735">
    <property type="entry name" value="NAD(P)-binding Rossmann-fold domains"/>
    <property type="match status" value="1"/>
</dbReference>
<gene>
    <name evidence="3" type="ORF">Q8F55_008366</name>
</gene>
<dbReference type="Gene3D" id="3.40.50.720">
    <property type="entry name" value="NAD(P)-binding Rossmann-like Domain"/>
    <property type="match status" value="1"/>
</dbReference>
<evidence type="ECO:0008006" key="5">
    <source>
        <dbReference type="Google" id="ProtNLM"/>
    </source>
</evidence>
<evidence type="ECO:0000256" key="1">
    <source>
        <dbReference type="ARBA" id="ARBA00022857"/>
    </source>
</evidence>